<dbReference type="PANTHER" id="PTHR31766">
    <property type="entry name" value="GLABROUS1 ENHANCER-BINDING PROTEIN-LIKE 2"/>
    <property type="match status" value="1"/>
</dbReference>
<feature type="transmembrane region" description="Helical" evidence="6">
    <location>
        <begin position="147"/>
        <end position="168"/>
    </location>
</feature>
<feature type="transmembrane region" description="Helical" evidence="6">
    <location>
        <begin position="15"/>
        <end position="34"/>
    </location>
</feature>
<organism evidence="8 9">
    <name type="scientific">Triparma laevis f. inornata</name>
    <dbReference type="NCBI Taxonomy" id="1714386"/>
    <lineage>
        <taxon>Eukaryota</taxon>
        <taxon>Sar</taxon>
        <taxon>Stramenopiles</taxon>
        <taxon>Ochrophyta</taxon>
        <taxon>Bolidophyceae</taxon>
        <taxon>Parmales</taxon>
        <taxon>Triparmaceae</taxon>
        <taxon>Triparma</taxon>
    </lineage>
</organism>
<dbReference type="GO" id="GO:0016020">
    <property type="term" value="C:membrane"/>
    <property type="evidence" value="ECO:0007669"/>
    <property type="project" value="UniProtKB-SubCell"/>
</dbReference>
<dbReference type="Proteomes" id="UP001162640">
    <property type="component" value="Unassembled WGS sequence"/>
</dbReference>
<evidence type="ECO:0000256" key="4">
    <source>
        <dbReference type="ARBA" id="ARBA00023136"/>
    </source>
</evidence>
<dbReference type="PROSITE" id="PS50922">
    <property type="entry name" value="TLC"/>
    <property type="match status" value="1"/>
</dbReference>
<accession>A0A9W7BHK6</accession>
<comment type="subcellular location">
    <subcellularLocation>
        <location evidence="1">Membrane</location>
        <topology evidence="1">Multi-pass membrane protein</topology>
    </subcellularLocation>
</comment>
<keyword evidence="2 5" id="KW-0812">Transmembrane</keyword>
<keyword evidence="4 5" id="KW-0472">Membrane</keyword>
<evidence type="ECO:0000256" key="2">
    <source>
        <dbReference type="ARBA" id="ARBA00022692"/>
    </source>
</evidence>
<sequence length="291" mass="33502">MKYHTSHHYSYLNPIPSWIFFFTLLRIFLGWPIVSHLFKFSPKKYQTCSASSSIVCFFHGIPITYLTYTAMKMSGKFPEVLYNPLLLNLPLSEFEDDLKGLFSTVMSYSSGYMLYDLLFMIVNAFYYPVSEEPNFYDFIQHHLGCILYMYSISYYSTGPLGLMLLIFLGEVTNAFQNIINIAKTGIEQSEIKSFRYKICKKVEVTVQPFFGIFFAFIRLILGPLLVIYFGYVYAYHNVLILTKKERDVPASFGVIWVVAILAMVVGSANFAVSNFERSMAILREEGKGKRG</sequence>
<proteinExistence type="predicted"/>
<feature type="domain" description="TLC" evidence="7">
    <location>
        <begin position="45"/>
        <end position="269"/>
    </location>
</feature>
<dbReference type="InterPro" id="IPR006634">
    <property type="entry name" value="TLC-dom"/>
</dbReference>
<evidence type="ECO:0000256" key="5">
    <source>
        <dbReference type="PROSITE-ProRule" id="PRU00205"/>
    </source>
</evidence>
<gene>
    <name evidence="8" type="ORF">TL16_g11887</name>
</gene>
<evidence type="ECO:0000256" key="3">
    <source>
        <dbReference type="ARBA" id="ARBA00022989"/>
    </source>
</evidence>
<dbReference type="InterPro" id="IPR040327">
    <property type="entry name" value="At5g14285-like"/>
</dbReference>
<dbReference type="AlphaFoldDB" id="A0A9W7BHK6"/>
<evidence type="ECO:0000313" key="8">
    <source>
        <dbReference type="EMBL" id="GMH90854.1"/>
    </source>
</evidence>
<keyword evidence="3 6" id="KW-1133">Transmembrane helix</keyword>
<evidence type="ECO:0000256" key="6">
    <source>
        <dbReference type="SAM" id="Phobius"/>
    </source>
</evidence>
<comment type="caution">
    <text evidence="8">The sequence shown here is derived from an EMBL/GenBank/DDBJ whole genome shotgun (WGS) entry which is preliminary data.</text>
</comment>
<evidence type="ECO:0000313" key="9">
    <source>
        <dbReference type="Proteomes" id="UP001162640"/>
    </source>
</evidence>
<dbReference type="PANTHER" id="PTHR31766:SF2">
    <property type="entry name" value="GLABROUS1 ENHANCER-BINDING PROTEIN-LIKE 2"/>
    <property type="match status" value="1"/>
</dbReference>
<feature type="transmembrane region" description="Helical" evidence="6">
    <location>
        <begin position="253"/>
        <end position="272"/>
    </location>
</feature>
<name>A0A9W7BHK6_9STRA</name>
<evidence type="ECO:0000259" key="7">
    <source>
        <dbReference type="PROSITE" id="PS50922"/>
    </source>
</evidence>
<evidence type="ECO:0000256" key="1">
    <source>
        <dbReference type="ARBA" id="ARBA00004141"/>
    </source>
</evidence>
<reference evidence="9" key="1">
    <citation type="journal article" date="2023" name="Commun. Biol.">
        <title>Genome analysis of Parmales, the sister group of diatoms, reveals the evolutionary specialization of diatoms from phago-mixotrophs to photoautotrophs.</title>
        <authorList>
            <person name="Ban H."/>
            <person name="Sato S."/>
            <person name="Yoshikawa S."/>
            <person name="Yamada K."/>
            <person name="Nakamura Y."/>
            <person name="Ichinomiya M."/>
            <person name="Sato N."/>
            <person name="Blanc-Mathieu R."/>
            <person name="Endo H."/>
            <person name="Kuwata A."/>
            <person name="Ogata H."/>
        </authorList>
    </citation>
    <scope>NUCLEOTIDE SEQUENCE [LARGE SCALE GENOMIC DNA]</scope>
</reference>
<protein>
    <recommendedName>
        <fullName evidence="7">TLC domain-containing protein</fullName>
    </recommendedName>
</protein>
<feature type="transmembrane region" description="Helical" evidence="6">
    <location>
        <begin position="209"/>
        <end position="233"/>
    </location>
</feature>
<dbReference type="EMBL" id="BLQM01000458">
    <property type="protein sequence ID" value="GMH90854.1"/>
    <property type="molecule type" value="Genomic_DNA"/>
</dbReference>